<evidence type="ECO:0000256" key="1">
    <source>
        <dbReference type="SAM" id="MobiDB-lite"/>
    </source>
</evidence>
<sequence>MGLADDPKVKLLGGGFLLSLFALVSIVGFGLVAALSAFAAPPAGTPLVFVLLEAVAPYLVASALVGMLSFFLLVGLTVAAVRSASVPRNDRLARFARLLERYSSEARRLGLSERFEPTAEERIEALKQEYVDGEITELEYERRLQELMNEEGVEDERARHEPTPTEYEFER</sequence>
<organism evidence="3 4">
    <name type="scientific">Halorussus aquaticus</name>
    <dbReference type="NCBI Taxonomy" id="2953748"/>
    <lineage>
        <taxon>Archaea</taxon>
        <taxon>Methanobacteriati</taxon>
        <taxon>Methanobacteriota</taxon>
        <taxon>Stenosarchaea group</taxon>
        <taxon>Halobacteria</taxon>
        <taxon>Halobacteriales</taxon>
        <taxon>Haladaptataceae</taxon>
        <taxon>Halorussus</taxon>
    </lineage>
</organism>
<evidence type="ECO:0000313" key="4">
    <source>
        <dbReference type="Proteomes" id="UP001595945"/>
    </source>
</evidence>
<comment type="caution">
    <text evidence="3">The sequence shown here is derived from an EMBL/GenBank/DDBJ whole genome shotgun (WGS) entry which is preliminary data.</text>
</comment>
<protein>
    <submittedName>
        <fullName evidence="3">SHOCT domain-containing protein</fullName>
    </submittedName>
</protein>
<accession>A0ABD5Q0R9</accession>
<proteinExistence type="predicted"/>
<dbReference type="RefSeq" id="WP_254266695.1">
    <property type="nucleotide sequence ID" value="NZ_CP100400.1"/>
</dbReference>
<dbReference type="GeneID" id="73045080"/>
<reference evidence="3 4" key="1">
    <citation type="journal article" date="2019" name="Int. J. Syst. Evol. Microbiol.">
        <title>The Global Catalogue of Microorganisms (GCM) 10K type strain sequencing project: providing services to taxonomists for standard genome sequencing and annotation.</title>
        <authorList>
            <consortium name="The Broad Institute Genomics Platform"/>
            <consortium name="The Broad Institute Genome Sequencing Center for Infectious Disease"/>
            <person name="Wu L."/>
            <person name="Ma J."/>
        </authorList>
    </citation>
    <scope>NUCLEOTIDE SEQUENCE [LARGE SCALE GENOMIC DNA]</scope>
    <source>
        <strain evidence="3 4">XZYJ18</strain>
    </source>
</reference>
<evidence type="ECO:0000256" key="2">
    <source>
        <dbReference type="SAM" id="Phobius"/>
    </source>
</evidence>
<dbReference type="AlphaFoldDB" id="A0ABD5Q0R9"/>
<keyword evidence="4" id="KW-1185">Reference proteome</keyword>
<gene>
    <name evidence="3" type="ORF">ACFO9K_08175</name>
</gene>
<feature type="transmembrane region" description="Helical" evidence="2">
    <location>
        <begin position="12"/>
        <end position="38"/>
    </location>
</feature>
<feature type="region of interest" description="Disordered" evidence="1">
    <location>
        <begin position="149"/>
        <end position="171"/>
    </location>
</feature>
<dbReference type="EMBL" id="JBHSHT010000001">
    <property type="protein sequence ID" value="MFC4824238.1"/>
    <property type="molecule type" value="Genomic_DNA"/>
</dbReference>
<keyword evidence="2" id="KW-0812">Transmembrane</keyword>
<keyword evidence="2" id="KW-0472">Membrane</keyword>
<evidence type="ECO:0000313" key="3">
    <source>
        <dbReference type="EMBL" id="MFC4824238.1"/>
    </source>
</evidence>
<dbReference type="Proteomes" id="UP001595945">
    <property type="component" value="Unassembled WGS sequence"/>
</dbReference>
<name>A0ABD5Q0R9_9EURY</name>
<feature type="compositionally biased region" description="Basic and acidic residues" evidence="1">
    <location>
        <begin position="155"/>
        <end position="171"/>
    </location>
</feature>
<keyword evidence="2" id="KW-1133">Transmembrane helix</keyword>
<feature type="transmembrane region" description="Helical" evidence="2">
    <location>
        <begin position="58"/>
        <end position="81"/>
    </location>
</feature>